<name>A0A3D8YDV2_9BACT</name>
<dbReference type="GO" id="GO:0009279">
    <property type="term" value="C:cell outer membrane"/>
    <property type="evidence" value="ECO:0007669"/>
    <property type="project" value="UniProtKB-SubCell"/>
</dbReference>
<comment type="subcellular location">
    <subcellularLocation>
        <location evidence="1">Cell outer membrane</location>
    </subcellularLocation>
</comment>
<dbReference type="RefSeq" id="WP_115830397.1">
    <property type="nucleotide sequence ID" value="NZ_QNUL01000005.1"/>
</dbReference>
<organism evidence="9 10">
    <name type="scientific">Dyadobacter luteus</name>
    <dbReference type="NCBI Taxonomy" id="2259619"/>
    <lineage>
        <taxon>Bacteria</taxon>
        <taxon>Pseudomonadati</taxon>
        <taxon>Bacteroidota</taxon>
        <taxon>Cytophagia</taxon>
        <taxon>Cytophagales</taxon>
        <taxon>Spirosomataceae</taxon>
        <taxon>Dyadobacter</taxon>
    </lineage>
</organism>
<reference evidence="9 10" key="1">
    <citation type="submission" date="2018-07" db="EMBL/GenBank/DDBJ databases">
        <title>Dyadobacter roseus sp. nov., isolated from rose rhizosphere soil.</title>
        <authorList>
            <person name="Chen L."/>
        </authorList>
    </citation>
    <scope>NUCLEOTIDE SEQUENCE [LARGE SCALE GENOMIC DNA]</scope>
    <source>
        <strain evidence="9 10">RS19</strain>
    </source>
</reference>
<dbReference type="Pfam" id="PF02321">
    <property type="entry name" value="OEP"/>
    <property type="match status" value="1"/>
</dbReference>
<keyword evidence="4" id="KW-1134">Transmembrane beta strand</keyword>
<dbReference type="GO" id="GO:0015562">
    <property type="term" value="F:efflux transmembrane transporter activity"/>
    <property type="evidence" value="ECO:0007669"/>
    <property type="project" value="InterPro"/>
</dbReference>
<dbReference type="InterPro" id="IPR051906">
    <property type="entry name" value="TolC-like"/>
</dbReference>
<dbReference type="SUPFAM" id="SSF56954">
    <property type="entry name" value="Outer membrane efflux proteins (OEP)"/>
    <property type="match status" value="1"/>
</dbReference>
<dbReference type="GO" id="GO:0015288">
    <property type="term" value="F:porin activity"/>
    <property type="evidence" value="ECO:0007669"/>
    <property type="project" value="TreeGrafter"/>
</dbReference>
<keyword evidence="6" id="KW-0472">Membrane</keyword>
<dbReference type="Gene3D" id="1.20.1600.10">
    <property type="entry name" value="Outer membrane efflux proteins (OEP)"/>
    <property type="match status" value="1"/>
</dbReference>
<gene>
    <name evidence="9" type="ORF">DSL64_08940</name>
</gene>
<evidence type="ECO:0000256" key="1">
    <source>
        <dbReference type="ARBA" id="ARBA00004442"/>
    </source>
</evidence>
<dbReference type="EMBL" id="QNUL01000005">
    <property type="protein sequence ID" value="REA62378.1"/>
    <property type="molecule type" value="Genomic_DNA"/>
</dbReference>
<dbReference type="AlphaFoldDB" id="A0A3D8YDV2"/>
<protein>
    <submittedName>
        <fullName evidence="9">Transporter</fullName>
    </submittedName>
</protein>
<evidence type="ECO:0000313" key="10">
    <source>
        <dbReference type="Proteomes" id="UP000256373"/>
    </source>
</evidence>
<keyword evidence="3" id="KW-0813">Transport</keyword>
<keyword evidence="10" id="KW-1185">Reference proteome</keyword>
<evidence type="ECO:0000256" key="7">
    <source>
        <dbReference type="ARBA" id="ARBA00023237"/>
    </source>
</evidence>
<comment type="caution">
    <text evidence="9">The sequence shown here is derived from an EMBL/GenBank/DDBJ whole genome shotgun (WGS) entry which is preliminary data.</text>
</comment>
<evidence type="ECO:0000313" key="9">
    <source>
        <dbReference type="EMBL" id="REA62378.1"/>
    </source>
</evidence>
<dbReference type="PANTHER" id="PTHR30026">
    <property type="entry name" value="OUTER MEMBRANE PROTEIN TOLC"/>
    <property type="match status" value="1"/>
</dbReference>
<keyword evidence="5" id="KW-0812">Transmembrane</keyword>
<feature type="signal peptide" evidence="8">
    <location>
        <begin position="1"/>
        <end position="18"/>
    </location>
</feature>
<keyword evidence="7" id="KW-0998">Cell outer membrane</keyword>
<feature type="chain" id="PRO_5017571615" evidence="8">
    <location>
        <begin position="19"/>
        <end position="453"/>
    </location>
</feature>
<dbReference type="Proteomes" id="UP000256373">
    <property type="component" value="Unassembled WGS sequence"/>
</dbReference>
<evidence type="ECO:0000256" key="5">
    <source>
        <dbReference type="ARBA" id="ARBA00022692"/>
    </source>
</evidence>
<comment type="similarity">
    <text evidence="2">Belongs to the outer membrane factor (OMF) (TC 1.B.17) family.</text>
</comment>
<dbReference type="GO" id="GO:1990281">
    <property type="term" value="C:efflux pump complex"/>
    <property type="evidence" value="ECO:0007669"/>
    <property type="project" value="TreeGrafter"/>
</dbReference>
<dbReference type="PANTHER" id="PTHR30026:SF20">
    <property type="entry name" value="OUTER MEMBRANE PROTEIN TOLC"/>
    <property type="match status" value="1"/>
</dbReference>
<sequence>MINKILLLFIILPVIARAQSSGALDRYVEEGLKNNLALKQESLELKKSLEAIRQAKALFYPHLTFNPTYSYAAGGRRLNFPVGDLLNPAYRTLNELTGTSQFPTNIENVNELLAPANFHDTKISLQYSIYNPEVKYNYLIQKSLLSAQEAKRAVVENELRYGIETAYYQYLQTLEVVKILDNSGAVLNELVKLNKKLVSNNTATKDVVFSAEYELSKLQQQRVEAENNTRVAAAYFNFLINRDLSGAIEVDSVTLDRDAVVTEGSEVLGSLKQTAIGNRSELKQLNLSMDAARYAVTMQQKAAAIPSFYFGGNAGFQGFGYSFRNQAYMIGQVGLQWDIFKGYERKSKIQQAKIQTELLQTKKSEVEKQIELQTTQAYYDFATAREAQRVSSDALTNASQYFRVIDSRYKNGNVLMIEYIKAQNDVQTARLQQVIAKYDVLVKKSVLDKTIAE</sequence>
<dbReference type="InterPro" id="IPR003423">
    <property type="entry name" value="OMP_efflux"/>
</dbReference>
<keyword evidence="8" id="KW-0732">Signal</keyword>
<evidence type="ECO:0000256" key="8">
    <source>
        <dbReference type="SAM" id="SignalP"/>
    </source>
</evidence>
<dbReference type="OrthoDB" id="13803at2"/>
<accession>A0A3D8YDV2</accession>
<proteinExistence type="inferred from homology"/>
<evidence type="ECO:0000256" key="6">
    <source>
        <dbReference type="ARBA" id="ARBA00023136"/>
    </source>
</evidence>
<evidence type="ECO:0000256" key="2">
    <source>
        <dbReference type="ARBA" id="ARBA00007613"/>
    </source>
</evidence>
<evidence type="ECO:0000256" key="3">
    <source>
        <dbReference type="ARBA" id="ARBA00022448"/>
    </source>
</evidence>
<evidence type="ECO:0000256" key="4">
    <source>
        <dbReference type="ARBA" id="ARBA00022452"/>
    </source>
</evidence>